<keyword evidence="5" id="KW-0539">Nucleus</keyword>
<feature type="compositionally biased region" description="Low complexity" evidence="6">
    <location>
        <begin position="140"/>
        <end position="153"/>
    </location>
</feature>
<dbReference type="GO" id="GO:0006367">
    <property type="term" value="P:transcription initiation at RNA polymerase II promoter"/>
    <property type="evidence" value="ECO:0007669"/>
    <property type="project" value="InterPro"/>
</dbReference>
<dbReference type="GO" id="GO:0005672">
    <property type="term" value="C:transcription factor TFIIA complex"/>
    <property type="evidence" value="ECO:0007669"/>
    <property type="project" value="InterPro"/>
</dbReference>
<protein>
    <submittedName>
        <fullName evidence="7">TFIIA</fullName>
    </submittedName>
</protein>
<evidence type="ECO:0000256" key="6">
    <source>
        <dbReference type="SAM" id="MobiDB-lite"/>
    </source>
</evidence>
<comment type="subcellular location">
    <subcellularLocation>
        <location evidence="1">Nucleus</location>
    </subcellularLocation>
</comment>
<keyword evidence="4" id="KW-0804">Transcription</keyword>
<evidence type="ECO:0000256" key="2">
    <source>
        <dbReference type="ARBA" id="ARBA00010059"/>
    </source>
</evidence>
<feature type="compositionally biased region" description="Basic residues" evidence="6">
    <location>
        <begin position="360"/>
        <end position="373"/>
    </location>
</feature>
<dbReference type="SMART" id="SM01371">
    <property type="entry name" value="TFIIA"/>
    <property type="match status" value="1"/>
</dbReference>
<dbReference type="InterPro" id="IPR004855">
    <property type="entry name" value="TFIIA_asu/bsu"/>
</dbReference>
<evidence type="ECO:0000313" key="9">
    <source>
        <dbReference type="Proteomes" id="UP000000673"/>
    </source>
</evidence>
<dbReference type="eggNOG" id="KOG2652">
    <property type="taxonomic scope" value="Eukaryota"/>
</dbReference>
<feature type="compositionally biased region" description="Low complexity" evidence="6">
    <location>
        <begin position="177"/>
        <end position="187"/>
    </location>
</feature>
<dbReference type="PANTHER" id="PTHR12694:SF8">
    <property type="entry name" value="TRANSCRIPTION INITIATION FACTOR IIA SUBUNIT 1"/>
    <property type="match status" value="1"/>
</dbReference>
<dbReference type="OMA" id="QKCTGEA"/>
<evidence type="ECO:0000256" key="1">
    <source>
        <dbReference type="ARBA" id="ARBA00004123"/>
    </source>
</evidence>
<proteinExistence type="inferred from homology"/>
<evidence type="ECO:0000313" key="8">
    <source>
        <dbReference type="EnsemblMetazoa" id="ADAC004996-PA"/>
    </source>
</evidence>
<dbReference type="EnsemblMetazoa" id="ADAC004996-RA">
    <property type="protein sequence ID" value="ADAC004996-PA"/>
    <property type="gene ID" value="ADAC004996"/>
</dbReference>
<dbReference type="AlphaFoldDB" id="W5JKJ0"/>
<comment type="similarity">
    <text evidence="2">Belongs to the TFIIA subunit 1 family.</text>
</comment>
<dbReference type="SUPFAM" id="SSF47396">
    <property type="entry name" value="Transcription factor IIA (TFIIA), alpha-helical domain"/>
    <property type="match status" value="1"/>
</dbReference>
<gene>
    <name evidence="7" type="ORF">AND_004996</name>
</gene>
<sequence>MSLSQTSVLKVYQTVIDDVISGVRDAFLDEGVDEQVLQELKQIWTSKVLANKAVETVPDPQDQQAPPIVSGSKSVASSKANGTKKAKAAAAAAAASASTTTLPENGKLVSIASSTSGQVASTGGVGKPVTVKPEPTGNDTTVSGSSSIGTTSTATKVGNNTLPTTNTAVASKSNTVPAASTTTTGQQSTPAAPAAVVASLDPNKLVAIQITLPAQPNGPNNQQRILTIQVPASALQENKLQQVLTSTIIASIMPLPPQIASTVLQQHVNSYLQSNNLNKLPIQKQLDGACDDDIMEEESSYGSAIATMMEHENFELSKSSQTTDTTTTLDKQREQLDLQLLNALSANVPCCSSSKLTGKAGRKQRRRPVKHGRKLESLSDAAEAPLSIRLCSQLDGAVDTSDEEGSDISDDNIADDDEEDLDKEEEDDLDVEGGAEEEPLNSEDDVTDEDASDLFETDNVVVCQYDKITRSRNKWKFYLKDGIMHVNGKDFVFQKSNGDAEW</sequence>
<dbReference type="PANTHER" id="PTHR12694">
    <property type="entry name" value="TRANSCRIPTION INITIATION FACTOR IIA SUBUNIT 1"/>
    <property type="match status" value="1"/>
</dbReference>
<evidence type="ECO:0000256" key="4">
    <source>
        <dbReference type="ARBA" id="ARBA00023163"/>
    </source>
</evidence>
<keyword evidence="9" id="KW-1185">Reference proteome</keyword>
<feature type="region of interest" description="Disordered" evidence="6">
    <location>
        <begin position="57"/>
        <end position="76"/>
    </location>
</feature>
<dbReference type="CDD" id="cd07976">
    <property type="entry name" value="TFIIA_alpha_beta_like"/>
    <property type="match status" value="2"/>
</dbReference>
<dbReference type="InterPro" id="IPR009088">
    <property type="entry name" value="TFIIA_b-brl"/>
</dbReference>
<dbReference type="Proteomes" id="UP000000673">
    <property type="component" value="Unassembled WGS sequence"/>
</dbReference>
<feature type="compositionally biased region" description="Acidic residues" evidence="6">
    <location>
        <begin position="400"/>
        <end position="453"/>
    </location>
</feature>
<dbReference type="VEuPathDB" id="VectorBase:ADAC004996"/>
<feature type="region of interest" description="Disordered" evidence="6">
    <location>
        <begin position="355"/>
        <end position="378"/>
    </location>
</feature>
<dbReference type="Gene3D" id="1.10.287.100">
    <property type="match status" value="1"/>
</dbReference>
<dbReference type="HOGENOM" id="CLU_030027_3_1_1"/>
<dbReference type="FunFam" id="2.30.18.10:FF:000002">
    <property type="entry name" value="Transcription initiation factor IIA subunit 1"/>
    <property type="match status" value="1"/>
</dbReference>
<dbReference type="VEuPathDB" id="VectorBase:ADAR2_011260"/>
<dbReference type="FunCoup" id="W5JKJ0">
    <property type="interactions" value="2048"/>
</dbReference>
<feature type="region of interest" description="Disordered" evidence="6">
    <location>
        <begin position="397"/>
        <end position="453"/>
    </location>
</feature>
<keyword evidence="3" id="KW-0805">Transcription regulation</keyword>
<name>W5JKJ0_ANODA</name>
<dbReference type="SUPFAM" id="SSF50784">
    <property type="entry name" value="Transcription factor IIA (TFIIA), beta-barrel domain"/>
    <property type="match status" value="1"/>
</dbReference>
<dbReference type="STRING" id="43151.W5JKJ0"/>
<reference evidence="8" key="4">
    <citation type="submission" date="2015-06" db="UniProtKB">
        <authorList>
            <consortium name="EnsemblMetazoa"/>
        </authorList>
    </citation>
    <scope>IDENTIFICATION</scope>
</reference>
<reference evidence="7" key="3">
    <citation type="journal article" date="2013" name="Nucleic Acids Res.">
        <title>The genome of Anopheles darlingi, the main neotropical malaria vector.</title>
        <authorList>
            <person name="Marinotti O."/>
            <person name="Cerqueira G.C."/>
            <person name="de Almeida L.G."/>
            <person name="Ferro M.I."/>
            <person name="Loreto E.L."/>
            <person name="Zaha A."/>
            <person name="Teixeira S.M."/>
            <person name="Wespiser A.R."/>
            <person name="Almeida E Silva A."/>
            <person name="Schlindwein A.D."/>
            <person name="Pacheco A.C."/>
            <person name="Silva A.L."/>
            <person name="Graveley B.R."/>
            <person name="Walenz B.P."/>
            <person name="Lima Bde A."/>
            <person name="Ribeiro C.A."/>
            <person name="Nunes-Silva C.G."/>
            <person name="de Carvalho C.R."/>
            <person name="Soares C.M."/>
            <person name="de Menezes C.B."/>
            <person name="Matiolli C."/>
            <person name="Caffrey D."/>
            <person name="Araujo D.A."/>
            <person name="de Oliveira D.M."/>
            <person name="Golenbock D."/>
            <person name="Grisard E.C."/>
            <person name="Fantinatti-Garboggini F."/>
            <person name="de Carvalho F.M."/>
            <person name="Barcellos F.G."/>
            <person name="Prosdocimi F."/>
            <person name="May G."/>
            <person name="Azevedo Junior G.M."/>
            <person name="Guimaraes G.M."/>
            <person name="Goldman G.H."/>
            <person name="Padilha I.Q."/>
            <person name="Batista Jda S."/>
            <person name="Ferro J.A."/>
            <person name="Ribeiro J.M."/>
            <person name="Fietto J.L."/>
            <person name="Dabbas K.M."/>
            <person name="Cerdeira L."/>
            <person name="Agnez-Lima L.F."/>
            <person name="Brocchi M."/>
            <person name="de Carvalho M.O."/>
            <person name="Teixeira Mde M."/>
            <person name="Diniz Maia Mde M."/>
            <person name="Goldman M.H."/>
            <person name="Cruz Schneider M.P."/>
            <person name="Felipe M.S."/>
            <person name="Hungria M."/>
            <person name="Nicolas M.F."/>
            <person name="Pereira M."/>
            <person name="Montes M.A."/>
            <person name="Cantao M.E."/>
            <person name="Vincentz M."/>
            <person name="Rafael M.S."/>
            <person name="Silverman N."/>
            <person name="Stoco P.H."/>
            <person name="Souza R.C."/>
            <person name="Vicentini R."/>
            <person name="Gazzinelli R.T."/>
            <person name="Neves Rde O."/>
            <person name="Silva R."/>
            <person name="Astolfi-Filho S."/>
            <person name="Maciel T.E."/>
            <person name="Urmenyi T.P."/>
            <person name="Tadei W.P."/>
            <person name="Camargo E.P."/>
            <person name="de Vasconcelos A.T."/>
        </authorList>
    </citation>
    <scope>NUCLEOTIDE SEQUENCE</scope>
</reference>
<feature type="compositionally biased region" description="Polar residues" evidence="6">
    <location>
        <begin position="154"/>
        <end position="176"/>
    </location>
</feature>
<dbReference type="Gene3D" id="2.30.18.10">
    <property type="entry name" value="Transcription factor IIA (TFIIA), beta-barrel domain"/>
    <property type="match status" value="1"/>
</dbReference>
<dbReference type="EMBL" id="ADMH02001267">
    <property type="protein sequence ID" value="ETN63294.1"/>
    <property type="molecule type" value="Genomic_DNA"/>
</dbReference>
<accession>W5JKJ0</accession>
<organism evidence="7">
    <name type="scientific">Anopheles darlingi</name>
    <name type="common">Mosquito</name>
    <dbReference type="NCBI Taxonomy" id="43151"/>
    <lineage>
        <taxon>Eukaryota</taxon>
        <taxon>Metazoa</taxon>
        <taxon>Ecdysozoa</taxon>
        <taxon>Arthropoda</taxon>
        <taxon>Hexapoda</taxon>
        <taxon>Insecta</taxon>
        <taxon>Pterygota</taxon>
        <taxon>Neoptera</taxon>
        <taxon>Endopterygota</taxon>
        <taxon>Diptera</taxon>
        <taxon>Nematocera</taxon>
        <taxon>Culicoidea</taxon>
        <taxon>Culicidae</taxon>
        <taxon>Anophelinae</taxon>
        <taxon>Anopheles</taxon>
    </lineage>
</organism>
<evidence type="ECO:0000256" key="3">
    <source>
        <dbReference type="ARBA" id="ARBA00023015"/>
    </source>
</evidence>
<feature type="region of interest" description="Disordered" evidence="6">
    <location>
        <begin position="117"/>
        <end position="187"/>
    </location>
</feature>
<dbReference type="Pfam" id="PF03153">
    <property type="entry name" value="TFIIA"/>
    <property type="match status" value="1"/>
</dbReference>
<reference evidence="7" key="2">
    <citation type="submission" date="2010-05" db="EMBL/GenBank/DDBJ databases">
        <authorList>
            <person name="Almeida L.G."/>
            <person name="Nicolas M.F."/>
            <person name="Souza R.C."/>
            <person name="Vasconcelos A.T.R."/>
        </authorList>
    </citation>
    <scope>NUCLEOTIDE SEQUENCE</scope>
</reference>
<evidence type="ECO:0000256" key="5">
    <source>
        <dbReference type="ARBA" id="ARBA00023242"/>
    </source>
</evidence>
<reference evidence="7 9" key="1">
    <citation type="journal article" date="2010" name="BMC Genomics">
        <title>Combination of measures distinguishes pre-miRNAs from other stem-loops in the genome of the newly sequenced Anopheles darlingi.</title>
        <authorList>
            <person name="Mendes N.D."/>
            <person name="Freitas A.T."/>
            <person name="Vasconcelos A.T."/>
            <person name="Sagot M.F."/>
        </authorList>
    </citation>
    <scope>NUCLEOTIDE SEQUENCE</scope>
</reference>
<dbReference type="FunFam" id="1.10.287.100:FF:000001">
    <property type="entry name" value="Transcription initiation factor IIA subunit"/>
    <property type="match status" value="1"/>
</dbReference>
<evidence type="ECO:0000313" key="7">
    <source>
        <dbReference type="EMBL" id="ETN63294.1"/>
    </source>
</evidence>